<sequence length="40" mass="4209">MIESSSTSDAYGLNGELCITTYGLHPHVLVPGSLTQILSC</sequence>
<dbReference type="AlphaFoldDB" id="D1NV84"/>
<name>D1NV84_9BIFI</name>
<accession>D1NV84</accession>
<comment type="caution">
    <text evidence="1">The sequence shown here is derived from an EMBL/GenBank/DDBJ whole genome shotgun (WGS) entry which is preliminary data.</text>
</comment>
<dbReference type="Proteomes" id="UP000003656">
    <property type="component" value="Unassembled WGS sequence"/>
</dbReference>
<gene>
    <name evidence="1" type="ORF">BIFGAL_03768</name>
</gene>
<protein>
    <submittedName>
        <fullName evidence="1">Uncharacterized protein</fullName>
    </submittedName>
</protein>
<proteinExistence type="predicted"/>
<evidence type="ECO:0000313" key="1">
    <source>
        <dbReference type="EMBL" id="EFA22735.1"/>
    </source>
</evidence>
<dbReference type="EMBL" id="ABXB03000003">
    <property type="protein sequence ID" value="EFA22735.1"/>
    <property type="molecule type" value="Genomic_DNA"/>
</dbReference>
<reference evidence="1 2" key="1">
    <citation type="submission" date="2009-11" db="EMBL/GenBank/DDBJ databases">
        <authorList>
            <person name="Weinstock G."/>
            <person name="Sodergren E."/>
            <person name="Clifton S."/>
            <person name="Fulton L."/>
            <person name="Fulton B."/>
            <person name="Courtney L."/>
            <person name="Fronick C."/>
            <person name="Harrison M."/>
            <person name="Strong C."/>
            <person name="Farmer C."/>
            <person name="Delahaunty K."/>
            <person name="Markovic C."/>
            <person name="Hall O."/>
            <person name="Minx P."/>
            <person name="Tomlinson C."/>
            <person name="Mitreva M."/>
            <person name="Nelson J."/>
            <person name="Hou S."/>
            <person name="Wollam A."/>
            <person name="Pepin K.H."/>
            <person name="Johnson M."/>
            <person name="Bhonagiri V."/>
            <person name="Nash W.E."/>
            <person name="Warren W."/>
            <person name="Chinwalla A."/>
            <person name="Mardis E.R."/>
            <person name="Wilson R.K."/>
        </authorList>
    </citation>
    <scope>NUCLEOTIDE SEQUENCE [LARGE SCALE GENOMIC DNA]</scope>
    <source>
        <strain evidence="1 2">DSM 20093</strain>
    </source>
</reference>
<dbReference type="STRING" id="561180.BIFGAL_03768"/>
<evidence type="ECO:0000313" key="2">
    <source>
        <dbReference type="Proteomes" id="UP000003656"/>
    </source>
</evidence>
<organism evidence="1 2">
    <name type="scientific">Bifidobacterium gallicum DSM 20093 = LMG 11596</name>
    <dbReference type="NCBI Taxonomy" id="561180"/>
    <lineage>
        <taxon>Bacteria</taxon>
        <taxon>Bacillati</taxon>
        <taxon>Actinomycetota</taxon>
        <taxon>Actinomycetes</taxon>
        <taxon>Bifidobacteriales</taxon>
        <taxon>Bifidobacteriaceae</taxon>
        <taxon>Bifidobacterium</taxon>
    </lineage>
</organism>